<dbReference type="InterPro" id="IPR043519">
    <property type="entry name" value="NT_sf"/>
</dbReference>
<comment type="caution">
    <text evidence="2">The sequence shown here is derived from an EMBL/GenBank/DDBJ whole genome shotgun (WGS) entry which is preliminary data.</text>
</comment>
<dbReference type="Pfam" id="PF18765">
    <property type="entry name" value="Polbeta"/>
    <property type="match status" value="1"/>
</dbReference>
<dbReference type="EMBL" id="JBGFFE010000008">
    <property type="protein sequence ID" value="MEY8763509.1"/>
    <property type="molecule type" value="Genomic_DNA"/>
</dbReference>
<dbReference type="Gene3D" id="3.30.460.10">
    <property type="entry name" value="Beta Polymerase, domain 2"/>
    <property type="match status" value="1"/>
</dbReference>
<evidence type="ECO:0000313" key="2">
    <source>
        <dbReference type="EMBL" id="MEY8763509.1"/>
    </source>
</evidence>
<dbReference type="SUPFAM" id="SSF81301">
    <property type="entry name" value="Nucleotidyltransferase"/>
    <property type="match status" value="1"/>
</dbReference>
<proteinExistence type="predicted"/>
<gene>
    <name evidence="2" type="ORF">AB8S09_07640</name>
</gene>
<dbReference type="Proteomes" id="UP001565220">
    <property type="component" value="Unassembled WGS sequence"/>
</dbReference>
<protein>
    <submittedName>
        <fullName evidence="2">Nucleotidyltransferase domain-containing protein</fullName>
    </submittedName>
</protein>
<keyword evidence="3" id="KW-1185">Reference proteome</keyword>
<dbReference type="CDD" id="cd05403">
    <property type="entry name" value="NT_KNTase_like"/>
    <property type="match status" value="1"/>
</dbReference>
<dbReference type="InterPro" id="IPR041633">
    <property type="entry name" value="Polbeta"/>
</dbReference>
<dbReference type="RefSeq" id="WP_294182173.1">
    <property type="nucleotide sequence ID" value="NZ_JBGFFE010000008.1"/>
</dbReference>
<feature type="domain" description="Polymerase beta nucleotidyltransferase" evidence="1">
    <location>
        <begin position="16"/>
        <end position="107"/>
    </location>
</feature>
<accession>A0ABV4DW85</accession>
<name>A0ABV4DW85_9CLOT</name>
<evidence type="ECO:0000313" key="3">
    <source>
        <dbReference type="Proteomes" id="UP001565220"/>
    </source>
</evidence>
<sequence>MEKTILQYQKAFNVVVKRLKSNDSVLAVMVFGSMITGDLWDESDIDLLIICRNNMDNVKNLYTEEEDVPIHVKLMSKNNFLQLPKQDLKGGFIHRIISSSKLIFSKDLDITSKYDVRRYYPDLDRERWNMVYLGDLFKSMSICKKYLQNDGIYTSYIAAVRSIEEFSKLYINSSGHMVSKDTMTMAMNLNDDFKVCVDNLFFSNIEEIKKSIEDTMNYLKKNIDKNIQNVTNILLNYMRKKDCFLSSEDIKKDEMFYNYNINMEEILNELWKRDLIKKEYRNYRAKDGTSLFKENVYFI</sequence>
<organism evidence="2 3">
    <name type="scientific">Clostridium lapidicellarium</name>
    <dbReference type="NCBI Taxonomy" id="3240931"/>
    <lineage>
        <taxon>Bacteria</taxon>
        <taxon>Bacillati</taxon>
        <taxon>Bacillota</taxon>
        <taxon>Clostridia</taxon>
        <taxon>Eubacteriales</taxon>
        <taxon>Clostridiaceae</taxon>
        <taxon>Clostridium</taxon>
    </lineage>
</organism>
<reference evidence="2 3" key="1">
    <citation type="submission" date="2024-08" db="EMBL/GenBank/DDBJ databases">
        <title>Clostridium lapicellarii sp. nov., and Clostridium renhuaiense sp. nov., two species isolated from the mud in a fermentation cellar used for producing sauce-flavour Chinese liquors.</title>
        <authorList>
            <person name="Yang F."/>
            <person name="Wang H."/>
            <person name="Chen L.Q."/>
            <person name="Zhou N."/>
            <person name="Lu J.J."/>
            <person name="Pu X.X."/>
            <person name="Wan B."/>
            <person name="Wang L."/>
            <person name="Liu S.J."/>
        </authorList>
    </citation>
    <scope>NUCLEOTIDE SEQUENCE [LARGE SCALE GENOMIC DNA]</scope>
    <source>
        <strain evidence="2 3">MT-113</strain>
    </source>
</reference>
<evidence type="ECO:0000259" key="1">
    <source>
        <dbReference type="Pfam" id="PF18765"/>
    </source>
</evidence>
<dbReference type="Gene3D" id="1.20.120.330">
    <property type="entry name" value="Nucleotidyltransferases domain 2"/>
    <property type="match status" value="1"/>
</dbReference>